<dbReference type="Proteomes" id="UP000182486">
    <property type="component" value="Unassembled WGS sequence"/>
</dbReference>
<reference evidence="1 2" key="1">
    <citation type="submission" date="2016-09" db="EMBL/GenBank/DDBJ databases">
        <title>Couchioplanes caeruleus draft genome sequence.</title>
        <authorList>
            <person name="Sheehan J."/>
            <person name="Caffrey P."/>
        </authorList>
    </citation>
    <scope>NUCLEOTIDE SEQUENCE [LARGE SCALE GENOMIC DNA]</scope>
    <source>
        <strain evidence="1 2">DSM 43634</strain>
    </source>
</reference>
<proteinExistence type="predicted"/>
<organism evidence="1 2">
    <name type="scientific">Couchioplanes caeruleus subsp. caeruleus</name>
    <dbReference type="NCBI Taxonomy" id="56427"/>
    <lineage>
        <taxon>Bacteria</taxon>
        <taxon>Bacillati</taxon>
        <taxon>Actinomycetota</taxon>
        <taxon>Actinomycetes</taxon>
        <taxon>Micromonosporales</taxon>
        <taxon>Micromonosporaceae</taxon>
        <taxon>Couchioplanes</taxon>
    </lineage>
</organism>
<name>A0A1K0GDV5_9ACTN</name>
<sequence length="144" mass="16377">MAHDLFPPGPSVLTNLAEVVHLAHMDDPSWLVAVQFRFHEGYLQVEADPDDDTVEISFDPQQRPQLHHWVSDSVPTQPDQHYAGLLGMACAWRWVLRNQQGYEDAFQIELGTPSSTTTLQYLAMASRLHVRHVKDVPIPQRARS</sequence>
<dbReference type="RefSeq" id="WP_071803507.1">
    <property type="nucleotide sequence ID" value="NZ_MEIA01000056.1"/>
</dbReference>
<keyword evidence="2" id="KW-1185">Reference proteome</keyword>
<dbReference type="AlphaFoldDB" id="A0A1K0GDV5"/>
<gene>
    <name evidence="1" type="ORF">BG844_04780</name>
</gene>
<comment type="caution">
    <text evidence="1">The sequence shown here is derived from an EMBL/GenBank/DDBJ whole genome shotgun (WGS) entry which is preliminary data.</text>
</comment>
<dbReference type="Pfam" id="PF19860">
    <property type="entry name" value="DUF6334"/>
    <property type="match status" value="1"/>
</dbReference>
<evidence type="ECO:0000313" key="2">
    <source>
        <dbReference type="Proteomes" id="UP000182486"/>
    </source>
</evidence>
<evidence type="ECO:0000313" key="1">
    <source>
        <dbReference type="EMBL" id="OJF15418.1"/>
    </source>
</evidence>
<dbReference type="InterPro" id="IPR046297">
    <property type="entry name" value="DUF6334"/>
</dbReference>
<accession>A0A1K0GDV5</accession>
<protein>
    <submittedName>
        <fullName evidence="1">Uncharacterized protein</fullName>
    </submittedName>
</protein>
<dbReference type="EMBL" id="MEIA01000056">
    <property type="protein sequence ID" value="OJF15418.1"/>
    <property type="molecule type" value="Genomic_DNA"/>
</dbReference>